<evidence type="ECO:0000256" key="2">
    <source>
        <dbReference type="ARBA" id="ARBA00022448"/>
    </source>
</evidence>
<dbReference type="CDD" id="cd17319">
    <property type="entry name" value="MFS_ExuT_GudP_like"/>
    <property type="match status" value="1"/>
</dbReference>
<comment type="subcellular location">
    <subcellularLocation>
        <location evidence="1">Membrane</location>
        <topology evidence="1">Multi-pass membrane protein</topology>
    </subcellularLocation>
</comment>
<feature type="transmembrane region" description="Helical" evidence="6">
    <location>
        <begin position="55"/>
        <end position="74"/>
    </location>
</feature>
<dbReference type="GO" id="GO:0022857">
    <property type="term" value="F:transmembrane transporter activity"/>
    <property type="evidence" value="ECO:0007669"/>
    <property type="project" value="InterPro"/>
</dbReference>
<dbReference type="FunFam" id="1.20.1250.20:FF:000018">
    <property type="entry name" value="MFS transporter permease"/>
    <property type="match status" value="1"/>
</dbReference>
<comment type="caution">
    <text evidence="8">The sequence shown here is derived from an EMBL/GenBank/DDBJ whole genome shotgun (WGS) entry which is preliminary data.</text>
</comment>
<keyword evidence="2" id="KW-0813">Transport</keyword>
<feature type="transmembrane region" description="Helical" evidence="6">
    <location>
        <begin position="289"/>
        <end position="307"/>
    </location>
</feature>
<evidence type="ECO:0000313" key="8">
    <source>
        <dbReference type="EMBL" id="GLI25343.1"/>
    </source>
</evidence>
<keyword evidence="3 6" id="KW-0812">Transmembrane</keyword>
<feature type="transmembrane region" description="Helical" evidence="6">
    <location>
        <begin position="111"/>
        <end position="132"/>
    </location>
</feature>
<name>A0A9W6CWU7_XANFL</name>
<dbReference type="Pfam" id="PF07690">
    <property type="entry name" value="MFS_1"/>
    <property type="match status" value="1"/>
</dbReference>
<keyword evidence="4 6" id="KW-1133">Transmembrane helix</keyword>
<evidence type="ECO:0000256" key="3">
    <source>
        <dbReference type="ARBA" id="ARBA00022692"/>
    </source>
</evidence>
<reference evidence="8" key="1">
    <citation type="submission" date="2022-12" db="EMBL/GenBank/DDBJ databases">
        <title>Reference genome sequencing for broad-spectrum identification of bacterial and archaeal isolates by mass spectrometry.</title>
        <authorList>
            <person name="Sekiguchi Y."/>
            <person name="Tourlousse D.M."/>
        </authorList>
    </citation>
    <scope>NUCLEOTIDE SEQUENCE</scope>
    <source>
        <strain evidence="8">301</strain>
    </source>
</reference>
<accession>A0A9W6CWU7</accession>
<dbReference type="PROSITE" id="PS50850">
    <property type="entry name" value="MFS"/>
    <property type="match status" value="1"/>
</dbReference>
<feature type="domain" description="Major facilitator superfamily (MFS) profile" evidence="7">
    <location>
        <begin position="20"/>
        <end position="433"/>
    </location>
</feature>
<dbReference type="InterPro" id="IPR036259">
    <property type="entry name" value="MFS_trans_sf"/>
</dbReference>
<evidence type="ECO:0000256" key="4">
    <source>
        <dbReference type="ARBA" id="ARBA00022989"/>
    </source>
</evidence>
<proteinExistence type="predicted"/>
<dbReference type="Proteomes" id="UP001144397">
    <property type="component" value="Unassembled WGS sequence"/>
</dbReference>
<dbReference type="PANTHER" id="PTHR43791:SF36">
    <property type="entry name" value="TRANSPORTER, PUTATIVE (AFU_ORTHOLOGUE AFUA_6G08340)-RELATED"/>
    <property type="match status" value="1"/>
</dbReference>
<dbReference type="PANTHER" id="PTHR43791">
    <property type="entry name" value="PERMEASE-RELATED"/>
    <property type="match status" value="1"/>
</dbReference>
<dbReference type="InterPro" id="IPR011701">
    <property type="entry name" value="MFS"/>
</dbReference>
<sequence length="446" mass="47192">MVAERQTVEARAFAKAVRRLIPLMMVLYVVSFLDRVNVGFAALTMNADLGFSPEVYGWGAGIFFLGYFLFEVPSNLVMQKVGARLWICRIMVTWGLISAATAFVTGATGFFIARFLLGAAEAGFLPGMILYLGYWFPLSVRARYVALFMAAVPISSALGAPLSAWILDTHGLLGLAGWQWLFIIEGLPAVALGLVVLAMLPDGPENARWLTAEEKAAIAARLEADHLSLDAAHQAAHPAGTHESWLPALKDTRVVVLCLVYLGLVVGLYGIGLWLPQIVRAMGYSTHEVGLILIIPYALSALAMLAVGQHSDRRGERVLHVAVPAIAAAAGLAASVVAPTHMAAIAAISLASMGIYAALGPFWSVPPQFLRGTAAAAGIALINSVGNLGGFAGPYLVGFVREATGRFDVGFMALAAIVLAAGVLVLVFRAQLGPSLQCNEAEARKI</sequence>
<protein>
    <submittedName>
        <fullName evidence="8">MFS transporter</fullName>
    </submittedName>
</protein>
<evidence type="ECO:0000313" key="9">
    <source>
        <dbReference type="Proteomes" id="UP001144397"/>
    </source>
</evidence>
<evidence type="ECO:0000256" key="5">
    <source>
        <dbReference type="ARBA" id="ARBA00023136"/>
    </source>
</evidence>
<dbReference type="Gene3D" id="1.20.1250.20">
    <property type="entry name" value="MFS general substrate transporter like domains"/>
    <property type="match status" value="2"/>
</dbReference>
<gene>
    <name evidence="8" type="ORF">XFLAVUS301_50170</name>
</gene>
<feature type="transmembrane region" description="Helical" evidence="6">
    <location>
        <begin position="319"/>
        <end position="338"/>
    </location>
</feature>
<feature type="transmembrane region" description="Helical" evidence="6">
    <location>
        <begin position="344"/>
        <end position="363"/>
    </location>
</feature>
<feature type="transmembrane region" description="Helical" evidence="6">
    <location>
        <begin position="178"/>
        <end position="200"/>
    </location>
</feature>
<keyword evidence="5 6" id="KW-0472">Membrane</keyword>
<dbReference type="GO" id="GO:0016020">
    <property type="term" value="C:membrane"/>
    <property type="evidence" value="ECO:0007669"/>
    <property type="project" value="UniProtKB-SubCell"/>
</dbReference>
<feature type="transmembrane region" description="Helical" evidence="6">
    <location>
        <begin position="375"/>
        <end position="397"/>
    </location>
</feature>
<feature type="transmembrane region" description="Helical" evidence="6">
    <location>
        <begin position="20"/>
        <end position="43"/>
    </location>
</feature>
<dbReference type="RefSeq" id="WP_394024648.1">
    <property type="nucleotide sequence ID" value="NZ_JBAFUK010000004.1"/>
</dbReference>
<feature type="transmembrane region" description="Helical" evidence="6">
    <location>
        <begin position="144"/>
        <end position="166"/>
    </location>
</feature>
<feature type="transmembrane region" description="Helical" evidence="6">
    <location>
        <begin position="409"/>
        <end position="428"/>
    </location>
</feature>
<evidence type="ECO:0000256" key="6">
    <source>
        <dbReference type="SAM" id="Phobius"/>
    </source>
</evidence>
<feature type="transmembrane region" description="Helical" evidence="6">
    <location>
        <begin position="254"/>
        <end position="277"/>
    </location>
</feature>
<evidence type="ECO:0000256" key="1">
    <source>
        <dbReference type="ARBA" id="ARBA00004141"/>
    </source>
</evidence>
<dbReference type="SUPFAM" id="SSF103473">
    <property type="entry name" value="MFS general substrate transporter"/>
    <property type="match status" value="1"/>
</dbReference>
<dbReference type="EMBL" id="BSDO01000015">
    <property type="protein sequence ID" value="GLI25343.1"/>
    <property type="molecule type" value="Genomic_DNA"/>
</dbReference>
<organism evidence="8 9">
    <name type="scientific">Xanthobacter flavus</name>
    <dbReference type="NCBI Taxonomy" id="281"/>
    <lineage>
        <taxon>Bacteria</taxon>
        <taxon>Pseudomonadati</taxon>
        <taxon>Pseudomonadota</taxon>
        <taxon>Alphaproteobacteria</taxon>
        <taxon>Hyphomicrobiales</taxon>
        <taxon>Xanthobacteraceae</taxon>
        <taxon>Xanthobacter</taxon>
    </lineage>
</organism>
<dbReference type="AlphaFoldDB" id="A0A9W6CWU7"/>
<feature type="transmembrane region" description="Helical" evidence="6">
    <location>
        <begin position="86"/>
        <end position="105"/>
    </location>
</feature>
<dbReference type="InterPro" id="IPR020846">
    <property type="entry name" value="MFS_dom"/>
</dbReference>
<evidence type="ECO:0000259" key="7">
    <source>
        <dbReference type="PROSITE" id="PS50850"/>
    </source>
</evidence>